<evidence type="ECO:0000313" key="1">
    <source>
        <dbReference type="EMBL" id="GJE57750.1"/>
    </source>
</evidence>
<proteinExistence type="predicted"/>
<keyword evidence="2" id="KW-1185">Reference proteome</keyword>
<name>A0ABQ4TV39_9HYPH</name>
<protein>
    <submittedName>
        <fullName evidence="1">Uncharacterized protein</fullName>
    </submittedName>
</protein>
<accession>A0ABQ4TV39</accession>
<comment type="caution">
    <text evidence="1">The sequence shown here is derived from an EMBL/GenBank/DDBJ whole genome shotgun (WGS) entry which is preliminary data.</text>
</comment>
<gene>
    <name evidence="1" type="ORF">EKPJFOCH_4268</name>
</gene>
<sequence length="83" mass="9209">MTTGNLDHRLRKIEHAQGLHGDLEQMTDAQLWRIVRASYRQLAAEHGSLAQATTHLRTTGHVDDAYLAALIEEDTGGPNAVRH</sequence>
<evidence type="ECO:0000313" key="2">
    <source>
        <dbReference type="Proteomes" id="UP001055101"/>
    </source>
</evidence>
<reference evidence="1" key="2">
    <citation type="submission" date="2021-08" db="EMBL/GenBank/DDBJ databases">
        <authorList>
            <person name="Tani A."/>
            <person name="Ola A."/>
            <person name="Ogura Y."/>
            <person name="Katsura K."/>
            <person name="Hayashi T."/>
        </authorList>
    </citation>
    <scope>NUCLEOTIDE SEQUENCE</scope>
    <source>
        <strain evidence="1">DSM 23674</strain>
    </source>
</reference>
<dbReference type="EMBL" id="BPRA01000029">
    <property type="protein sequence ID" value="GJE57750.1"/>
    <property type="molecule type" value="Genomic_DNA"/>
</dbReference>
<dbReference type="RefSeq" id="WP_238232868.1">
    <property type="nucleotide sequence ID" value="NZ_BPRA01000029.1"/>
</dbReference>
<reference evidence="1" key="1">
    <citation type="journal article" date="2021" name="Front. Microbiol.">
        <title>Comprehensive Comparative Genomics and Phenotyping of Methylobacterium Species.</title>
        <authorList>
            <person name="Alessa O."/>
            <person name="Ogura Y."/>
            <person name="Fujitani Y."/>
            <person name="Takami H."/>
            <person name="Hayashi T."/>
            <person name="Sahin N."/>
            <person name="Tani A."/>
        </authorList>
    </citation>
    <scope>NUCLEOTIDE SEQUENCE</scope>
    <source>
        <strain evidence="1">DSM 23674</strain>
    </source>
</reference>
<dbReference type="Proteomes" id="UP001055101">
    <property type="component" value="Unassembled WGS sequence"/>
</dbReference>
<organism evidence="1 2">
    <name type="scientific">Methylobacterium thuringiense</name>
    <dbReference type="NCBI Taxonomy" id="1003091"/>
    <lineage>
        <taxon>Bacteria</taxon>
        <taxon>Pseudomonadati</taxon>
        <taxon>Pseudomonadota</taxon>
        <taxon>Alphaproteobacteria</taxon>
        <taxon>Hyphomicrobiales</taxon>
        <taxon>Methylobacteriaceae</taxon>
        <taxon>Methylobacterium</taxon>
    </lineage>
</organism>